<dbReference type="EMBL" id="LFZO01000284">
    <property type="protein sequence ID" value="KXT10139.1"/>
    <property type="molecule type" value="Genomic_DNA"/>
</dbReference>
<protein>
    <submittedName>
        <fullName evidence="1">Uncharacterized protein</fullName>
    </submittedName>
</protein>
<proteinExistence type="predicted"/>
<organism evidence="1 2">
    <name type="scientific">Pseudocercospora musae</name>
    <dbReference type="NCBI Taxonomy" id="113226"/>
    <lineage>
        <taxon>Eukaryota</taxon>
        <taxon>Fungi</taxon>
        <taxon>Dikarya</taxon>
        <taxon>Ascomycota</taxon>
        <taxon>Pezizomycotina</taxon>
        <taxon>Dothideomycetes</taxon>
        <taxon>Dothideomycetidae</taxon>
        <taxon>Mycosphaerellales</taxon>
        <taxon>Mycosphaerellaceae</taxon>
        <taxon>Pseudocercospora</taxon>
    </lineage>
</organism>
<comment type="caution">
    <text evidence="1">The sequence shown here is derived from an EMBL/GenBank/DDBJ whole genome shotgun (WGS) entry which is preliminary data.</text>
</comment>
<evidence type="ECO:0000313" key="1">
    <source>
        <dbReference type="EMBL" id="KXT10132.1"/>
    </source>
</evidence>
<dbReference type="AlphaFoldDB" id="A0A139I6J1"/>
<gene>
    <name evidence="1" type="ORF">AC579_502</name>
</gene>
<dbReference type="EMBL" id="LFZO01000284">
    <property type="protein sequence ID" value="KXT10132.1"/>
    <property type="molecule type" value="Genomic_DNA"/>
</dbReference>
<accession>A0A139I6J1</accession>
<keyword evidence="2" id="KW-1185">Reference proteome</keyword>
<dbReference type="Proteomes" id="UP000073492">
    <property type="component" value="Unassembled WGS sequence"/>
</dbReference>
<dbReference type="EMBL" id="LFZO01000284">
    <property type="protein sequence ID" value="KXT10138.1"/>
    <property type="molecule type" value="Genomic_DNA"/>
</dbReference>
<sequence length="212" mass="24093">MPSAEVGHTGLETEKRRTVLYEMRWMMKRGEGDGLKRNIQMNCTATKVLKASTDVHAQAKQKENIWPVTRNKSLCETDDSMRVSINSAKGRPATLLLQLLCCRQDLSSGHQRWIAPTQRERRMQRLHLHSRHLQRQSLLVPIAILQTARIYTSAHARMPGNPIICRARADVSKEAAWLYTEAPHLPEPNDLNSSMWQVTPLDKPNVSICVAP</sequence>
<dbReference type="EMBL" id="LFZO01000284">
    <property type="protein sequence ID" value="KXT10135.1"/>
    <property type="molecule type" value="Genomic_DNA"/>
</dbReference>
<reference evidence="1 2" key="1">
    <citation type="submission" date="2015-07" db="EMBL/GenBank/DDBJ databases">
        <title>Comparative genomics of the Sigatoka disease complex on banana suggests a link between parallel evolutionary changes in Pseudocercospora fijiensis and Pseudocercospora eumusae and increased virulence on the banana host.</title>
        <authorList>
            <person name="Chang T.-C."/>
            <person name="Salvucci A."/>
            <person name="Crous P.W."/>
            <person name="Stergiopoulos I."/>
        </authorList>
    </citation>
    <scope>NUCLEOTIDE SEQUENCE [LARGE SCALE GENOMIC DNA]</scope>
    <source>
        <strain evidence="1 2">CBS 116634</strain>
    </source>
</reference>
<name>A0A139I6J1_9PEZI</name>
<evidence type="ECO:0000313" key="2">
    <source>
        <dbReference type="Proteomes" id="UP000073492"/>
    </source>
</evidence>